<feature type="region of interest" description="Disordered" evidence="1">
    <location>
        <begin position="105"/>
        <end position="124"/>
    </location>
</feature>
<name>A0AAD9UUQ3_ACRCE</name>
<feature type="compositionally biased region" description="Polar residues" evidence="1">
    <location>
        <begin position="10"/>
        <end position="20"/>
    </location>
</feature>
<evidence type="ECO:0000313" key="3">
    <source>
        <dbReference type="Proteomes" id="UP001249851"/>
    </source>
</evidence>
<reference evidence="2" key="2">
    <citation type="journal article" date="2023" name="Science">
        <title>Genomic signatures of disease resistance in endangered staghorn corals.</title>
        <authorList>
            <person name="Vollmer S.V."/>
            <person name="Selwyn J.D."/>
            <person name="Despard B.A."/>
            <person name="Roesel C.L."/>
        </authorList>
    </citation>
    <scope>NUCLEOTIDE SEQUENCE</scope>
    <source>
        <strain evidence="2">K2</strain>
    </source>
</reference>
<reference evidence="2" key="1">
    <citation type="journal article" date="2023" name="G3 (Bethesda)">
        <title>Whole genome assembly and annotation of the endangered Caribbean coral Acropora cervicornis.</title>
        <authorList>
            <person name="Selwyn J.D."/>
            <person name="Vollmer S.V."/>
        </authorList>
    </citation>
    <scope>NUCLEOTIDE SEQUENCE</scope>
    <source>
        <strain evidence="2">K2</strain>
    </source>
</reference>
<gene>
    <name evidence="2" type="ORF">P5673_028513</name>
</gene>
<keyword evidence="3" id="KW-1185">Reference proteome</keyword>
<evidence type="ECO:0000256" key="1">
    <source>
        <dbReference type="SAM" id="MobiDB-lite"/>
    </source>
</evidence>
<dbReference type="EMBL" id="JARQWQ010000107">
    <property type="protein sequence ID" value="KAK2550653.1"/>
    <property type="molecule type" value="Genomic_DNA"/>
</dbReference>
<organism evidence="2 3">
    <name type="scientific">Acropora cervicornis</name>
    <name type="common">Staghorn coral</name>
    <dbReference type="NCBI Taxonomy" id="6130"/>
    <lineage>
        <taxon>Eukaryota</taxon>
        <taxon>Metazoa</taxon>
        <taxon>Cnidaria</taxon>
        <taxon>Anthozoa</taxon>
        <taxon>Hexacorallia</taxon>
        <taxon>Scleractinia</taxon>
        <taxon>Astrocoeniina</taxon>
        <taxon>Acroporidae</taxon>
        <taxon>Acropora</taxon>
    </lineage>
</organism>
<evidence type="ECO:0000313" key="2">
    <source>
        <dbReference type="EMBL" id="KAK2550653.1"/>
    </source>
</evidence>
<proteinExistence type="predicted"/>
<dbReference type="Proteomes" id="UP001249851">
    <property type="component" value="Unassembled WGS sequence"/>
</dbReference>
<protein>
    <submittedName>
        <fullName evidence="2">Uncharacterized protein</fullName>
    </submittedName>
</protein>
<feature type="region of interest" description="Disordered" evidence="1">
    <location>
        <begin position="1"/>
        <end position="23"/>
    </location>
</feature>
<sequence>MKDRKGRSYKSPNSHLQQENAGKGAAALPISRRLLQPFKVCNAFLVNITSMKLATEFVLSRILKVNYKETLNESSIAMLHSPLFERNVGKSLTLNILAKAEKMPSRRHPTMLARGDQSQSGTSV</sequence>
<comment type="caution">
    <text evidence="2">The sequence shown here is derived from an EMBL/GenBank/DDBJ whole genome shotgun (WGS) entry which is preliminary data.</text>
</comment>
<dbReference type="AlphaFoldDB" id="A0AAD9UUQ3"/>
<accession>A0AAD9UUQ3</accession>